<evidence type="ECO:0000313" key="1">
    <source>
        <dbReference type="EMBL" id="MEZ0476602.1"/>
    </source>
</evidence>
<organism evidence="1 2">
    <name type="scientific">Luteimonas salinilitoris</name>
    <dbReference type="NCBI Taxonomy" id="3237697"/>
    <lineage>
        <taxon>Bacteria</taxon>
        <taxon>Pseudomonadati</taxon>
        <taxon>Pseudomonadota</taxon>
        <taxon>Gammaproteobacteria</taxon>
        <taxon>Lysobacterales</taxon>
        <taxon>Lysobacteraceae</taxon>
        <taxon>Luteimonas</taxon>
    </lineage>
</organism>
<evidence type="ECO:0000313" key="2">
    <source>
        <dbReference type="Proteomes" id="UP001566331"/>
    </source>
</evidence>
<reference evidence="1 2" key="1">
    <citation type="submission" date="2024-07" db="EMBL/GenBank/DDBJ databases">
        <title>Luteimonas salilacus sp. nov., isolated from the shore soil of Salt Lake in Tibet of China.</title>
        <authorList>
            <person name="Zhang X."/>
            <person name="Li A."/>
        </authorList>
    </citation>
    <scope>NUCLEOTIDE SEQUENCE [LARGE SCALE GENOMIC DNA]</scope>
    <source>
        <strain evidence="1 2">B3-2-R+30</strain>
    </source>
</reference>
<evidence type="ECO:0008006" key="3">
    <source>
        <dbReference type="Google" id="ProtNLM"/>
    </source>
</evidence>
<protein>
    <recommendedName>
        <fullName evidence="3">DUF600 family protein</fullName>
    </recommendedName>
</protein>
<proteinExistence type="predicted"/>
<dbReference type="Proteomes" id="UP001566331">
    <property type="component" value="Unassembled WGS sequence"/>
</dbReference>
<keyword evidence="2" id="KW-1185">Reference proteome</keyword>
<dbReference type="EMBL" id="JBFWIC010000041">
    <property type="protein sequence ID" value="MEZ0476602.1"/>
    <property type="molecule type" value="Genomic_DNA"/>
</dbReference>
<gene>
    <name evidence="1" type="ORF">AB6713_18580</name>
</gene>
<name>A0ABV4HV18_9GAMM</name>
<sequence>MQMTIWRRTCALIGALARSIGLGHAHGGQSAKQNAGLQSAEEAKASRSLEYMSEIARVVAQGEDLQELAWDEVIIVFGFDEDGSVNETYGYAYEQGGPSHPFALRPRYVRPAVDAYREWLRLERDKGMIKMLFQFNRRSLKVQADFEYDDPSRWKVTPNNIDTIVEELRPRLGDP</sequence>
<comment type="caution">
    <text evidence="1">The sequence shown here is derived from an EMBL/GenBank/DDBJ whole genome shotgun (WGS) entry which is preliminary data.</text>
</comment>
<accession>A0ABV4HV18</accession>
<dbReference type="RefSeq" id="WP_370565719.1">
    <property type="nucleotide sequence ID" value="NZ_JBFWIB010000023.1"/>
</dbReference>